<feature type="transmembrane region" description="Helical" evidence="1">
    <location>
        <begin position="89"/>
        <end position="106"/>
    </location>
</feature>
<dbReference type="RefSeq" id="WP_100785497.1">
    <property type="nucleotide sequence ID" value="NZ_NPDU01000025.1"/>
</dbReference>
<feature type="transmembrane region" description="Helical" evidence="1">
    <location>
        <begin position="18"/>
        <end position="35"/>
    </location>
</feature>
<feature type="transmembrane region" description="Helical" evidence="1">
    <location>
        <begin position="112"/>
        <end position="144"/>
    </location>
</feature>
<evidence type="ECO:0000313" key="5">
    <source>
        <dbReference type="Proteomes" id="UP000232188"/>
    </source>
</evidence>
<dbReference type="Proteomes" id="UP000232188">
    <property type="component" value="Unassembled WGS sequence"/>
</dbReference>
<dbReference type="EMBL" id="NPDV01000007">
    <property type="protein sequence ID" value="PJZ53405.1"/>
    <property type="molecule type" value="Genomic_DNA"/>
</dbReference>
<evidence type="ECO:0000313" key="3">
    <source>
        <dbReference type="EMBL" id="PJZ61849.1"/>
    </source>
</evidence>
<proteinExistence type="predicted"/>
<reference evidence="4 5" key="1">
    <citation type="submission" date="2017-07" db="EMBL/GenBank/DDBJ databases">
        <title>Leptospira spp. isolated from tropical soils.</title>
        <authorList>
            <person name="Thibeaux R."/>
            <person name="Iraola G."/>
            <person name="Ferres I."/>
            <person name="Bierque E."/>
            <person name="Girault D."/>
            <person name="Soupe-Gilbert M.-E."/>
            <person name="Picardeau M."/>
            <person name="Goarant C."/>
        </authorList>
    </citation>
    <scope>NUCLEOTIDE SEQUENCE [LARGE SCALE GENOMIC DNA]</scope>
    <source>
        <strain evidence="2 5">FH2-B-C1</strain>
        <strain evidence="3 4">FH2-B-D1</strain>
    </source>
</reference>
<comment type="caution">
    <text evidence="2">The sequence shown here is derived from an EMBL/GenBank/DDBJ whole genome shotgun (WGS) entry which is preliminary data.</text>
</comment>
<gene>
    <name evidence="3" type="ORF">CH376_11430</name>
    <name evidence="2" type="ORF">CH380_09415</name>
</gene>
<name>A0A2M9YPE5_9LEPT</name>
<dbReference type="AlphaFoldDB" id="A0A2M9YPE5"/>
<organism evidence="2 5">
    <name type="scientific">Leptospira adleri</name>
    <dbReference type="NCBI Taxonomy" id="2023186"/>
    <lineage>
        <taxon>Bacteria</taxon>
        <taxon>Pseudomonadati</taxon>
        <taxon>Spirochaetota</taxon>
        <taxon>Spirochaetia</taxon>
        <taxon>Leptospirales</taxon>
        <taxon>Leptospiraceae</taxon>
        <taxon>Leptospira</taxon>
    </lineage>
</organism>
<keyword evidence="1" id="KW-1133">Transmembrane helix</keyword>
<keyword evidence="4" id="KW-1185">Reference proteome</keyword>
<feature type="transmembrane region" description="Helical" evidence="1">
    <location>
        <begin position="41"/>
        <end position="61"/>
    </location>
</feature>
<evidence type="ECO:0000313" key="4">
    <source>
        <dbReference type="Proteomes" id="UP000232149"/>
    </source>
</evidence>
<sequence>MKKTKSLYQDLKPKRKDWVLALISLTFVAMGFFLLPKNRDVGIVTIAFFGVCAGTFLTTIFRKLRESKFQSISVGVSGGVDIKPSRLRVWLMAFLLISLGTILAVFGDSYPFLLGILAYVIAGFGILLVAMILFGTIPVGFLRFDPDGFRIGRRKWTILLPWDEIAEVRAGEFNSNAAVFLFLRSYDRIRTEPEEFYQKAIQEILSSEGWIGSHFMILTSNYGMSSPVLAEAIERYKSQPEAREELNRTRIEM</sequence>
<accession>A0A2M9YPE5</accession>
<keyword evidence="1" id="KW-0472">Membrane</keyword>
<evidence type="ECO:0000313" key="2">
    <source>
        <dbReference type="EMBL" id="PJZ53405.1"/>
    </source>
</evidence>
<evidence type="ECO:0000256" key="1">
    <source>
        <dbReference type="SAM" id="Phobius"/>
    </source>
</evidence>
<dbReference type="Proteomes" id="UP000232149">
    <property type="component" value="Unassembled WGS sequence"/>
</dbReference>
<protein>
    <submittedName>
        <fullName evidence="2">Uncharacterized protein</fullName>
    </submittedName>
</protein>
<keyword evidence="1" id="KW-0812">Transmembrane</keyword>
<dbReference type="EMBL" id="NPDU01000025">
    <property type="protein sequence ID" value="PJZ61849.1"/>
    <property type="molecule type" value="Genomic_DNA"/>
</dbReference>